<accession>A0A2A7UXG5</accession>
<reference evidence="7" key="1">
    <citation type="submission" date="2017-09" db="EMBL/GenBank/DDBJ databases">
        <title>FDA dAtabase for Regulatory Grade micrObial Sequences (FDA-ARGOS): Supporting development and validation of Infectious Disease Dx tests.</title>
        <authorList>
            <person name="Minogue T."/>
            <person name="Wolcott M."/>
            <person name="Wasieloski L."/>
            <person name="Aguilar W."/>
            <person name="Moore D."/>
            <person name="Tallon L."/>
            <person name="Sadzewicz L."/>
            <person name="Ott S."/>
            <person name="Zhao X."/>
            <person name="Nagaraj S."/>
            <person name="Vavikolanu K."/>
            <person name="Aluvathingal J."/>
            <person name="Nadendla S."/>
            <person name="Sichtig H."/>
        </authorList>
    </citation>
    <scope>NUCLEOTIDE SEQUENCE [LARGE SCALE GENOMIC DNA]</scope>
    <source>
        <strain evidence="7">FDAARGOS_394</strain>
    </source>
</reference>
<dbReference type="PANTHER" id="PTHR11360:SF284">
    <property type="entry name" value="EG:103B4.3 PROTEIN-RELATED"/>
    <property type="match status" value="1"/>
</dbReference>
<feature type="transmembrane region" description="Helical" evidence="4">
    <location>
        <begin position="365"/>
        <end position="387"/>
    </location>
</feature>
<dbReference type="SUPFAM" id="SSF103473">
    <property type="entry name" value="MFS general substrate transporter"/>
    <property type="match status" value="1"/>
</dbReference>
<keyword evidence="3 4" id="KW-0472">Membrane</keyword>
<feature type="transmembrane region" description="Helical" evidence="4">
    <location>
        <begin position="244"/>
        <end position="262"/>
    </location>
</feature>
<gene>
    <name evidence="6" type="ORF">CRM82_16635</name>
</gene>
<dbReference type="GO" id="GO:0022857">
    <property type="term" value="F:transmembrane transporter activity"/>
    <property type="evidence" value="ECO:0007669"/>
    <property type="project" value="InterPro"/>
</dbReference>
<dbReference type="Proteomes" id="UP000220246">
    <property type="component" value="Unassembled WGS sequence"/>
</dbReference>
<dbReference type="Pfam" id="PF07690">
    <property type="entry name" value="MFS_1"/>
    <property type="match status" value="1"/>
</dbReference>
<evidence type="ECO:0000256" key="1">
    <source>
        <dbReference type="ARBA" id="ARBA00022692"/>
    </source>
</evidence>
<feature type="domain" description="Major facilitator superfamily (MFS) profile" evidence="5">
    <location>
        <begin position="23"/>
        <end position="423"/>
    </location>
</feature>
<dbReference type="InterPro" id="IPR011701">
    <property type="entry name" value="MFS"/>
</dbReference>
<feature type="transmembrane region" description="Helical" evidence="4">
    <location>
        <begin position="333"/>
        <end position="353"/>
    </location>
</feature>
<dbReference type="CDD" id="cd17355">
    <property type="entry name" value="MFS_YcxA_like"/>
    <property type="match status" value="1"/>
</dbReference>
<feature type="transmembrane region" description="Helical" evidence="4">
    <location>
        <begin position="175"/>
        <end position="199"/>
    </location>
</feature>
<dbReference type="Gene3D" id="1.20.1250.20">
    <property type="entry name" value="MFS general substrate transporter like domains"/>
    <property type="match status" value="2"/>
</dbReference>
<evidence type="ECO:0000313" key="6">
    <source>
        <dbReference type="EMBL" id="PEH90000.1"/>
    </source>
</evidence>
<feature type="transmembrane region" description="Helical" evidence="4">
    <location>
        <begin position="149"/>
        <end position="169"/>
    </location>
</feature>
<dbReference type="InterPro" id="IPR036259">
    <property type="entry name" value="MFS_trans_sf"/>
</dbReference>
<keyword evidence="1 4" id="KW-0812">Transmembrane</keyword>
<keyword evidence="2 4" id="KW-1133">Transmembrane helix</keyword>
<evidence type="ECO:0000256" key="4">
    <source>
        <dbReference type="SAM" id="Phobius"/>
    </source>
</evidence>
<feature type="transmembrane region" description="Helical" evidence="4">
    <location>
        <begin position="399"/>
        <end position="418"/>
    </location>
</feature>
<feature type="transmembrane region" description="Helical" evidence="4">
    <location>
        <begin position="114"/>
        <end position="137"/>
    </location>
</feature>
<dbReference type="PROSITE" id="PS50850">
    <property type="entry name" value="MFS"/>
    <property type="match status" value="1"/>
</dbReference>
<dbReference type="InterPro" id="IPR050327">
    <property type="entry name" value="Proton-linked_MCT"/>
</dbReference>
<organism evidence="6 7">
    <name type="scientific">Comamonas terrigena</name>
    <dbReference type="NCBI Taxonomy" id="32013"/>
    <lineage>
        <taxon>Bacteria</taxon>
        <taxon>Pseudomonadati</taxon>
        <taxon>Pseudomonadota</taxon>
        <taxon>Betaproteobacteria</taxon>
        <taxon>Burkholderiales</taxon>
        <taxon>Comamonadaceae</taxon>
        <taxon>Comamonas</taxon>
    </lineage>
</organism>
<proteinExistence type="predicted"/>
<dbReference type="OrthoDB" id="146345at2"/>
<evidence type="ECO:0000256" key="3">
    <source>
        <dbReference type="ARBA" id="ARBA00023136"/>
    </source>
</evidence>
<comment type="caution">
    <text evidence="6">The sequence shown here is derived from an EMBL/GenBank/DDBJ whole genome shotgun (WGS) entry which is preliminary data.</text>
</comment>
<feature type="transmembrane region" description="Helical" evidence="4">
    <location>
        <begin position="274"/>
        <end position="297"/>
    </location>
</feature>
<sequence length="432" mass="44545">MERTRDGAPPATGARMKARGAWGLVLVAAAILMVTMGARQSLGLFMSPLNSATGLGIAKISLAMAIGQLVWGAVQPVFGAVADRWGPGRVIVIGAALLAAGCALTTQVTSEWGLIVAVGLLSAAGAGAGSFSILIGATAQRIPANRRSVAGGVINAGGSMGQFIFAPLNQAVMTAFGWVSAMWMMAVLALSTAPMAWWLRGTPRAAAAATPQAPSATAAPAGAAAPAGTTLREQLRQALRNKSYWCLHAGFFTCGFHIAFLVTHMPGEVDLCGLSANVASTSLAIIGLANVAGSLVVGALGERVRMKMILFWMYLSRVVAILLYLAAPKEPATFYIFALALGATWLATVPPTAGLTAKLFGTRYLATLFGLTLLSHQVGGFLGAWLGGIAITTTGSYEWMWWADAVLALLAALVNLPIREARLPARTAAAAA</sequence>
<evidence type="ECO:0000256" key="2">
    <source>
        <dbReference type="ARBA" id="ARBA00022989"/>
    </source>
</evidence>
<dbReference type="PANTHER" id="PTHR11360">
    <property type="entry name" value="MONOCARBOXYLATE TRANSPORTER"/>
    <property type="match status" value="1"/>
</dbReference>
<name>A0A2A7UXG5_COMTR</name>
<dbReference type="InterPro" id="IPR020846">
    <property type="entry name" value="MFS_dom"/>
</dbReference>
<protein>
    <submittedName>
        <fullName evidence="6">MFS transporter</fullName>
    </submittedName>
</protein>
<evidence type="ECO:0000259" key="5">
    <source>
        <dbReference type="PROSITE" id="PS50850"/>
    </source>
</evidence>
<dbReference type="STRING" id="1219032.GCA_001515545_00683"/>
<feature type="transmembrane region" description="Helical" evidence="4">
    <location>
        <begin position="58"/>
        <end position="78"/>
    </location>
</feature>
<evidence type="ECO:0000313" key="7">
    <source>
        <dbReference type="Proteomes" id="UP000220246"/>
    </source>
</evidence>
<feature type="transmembrane region" description="Helical" evidence="4">
    <location>
        <begin position="309"/>
        <end position="327"/>
    </location>
</feature>
<dbReference type="AlphaFoldDB" id="A0A2A7UXG5"/>
<keyword evidence="7" id="KW-1185">Reference proteome</keyword>
<feature type="transmembrane region" description="Helical" evidence="4">
    <location>
        <begin position="90"/>
        <end position="108"/>
    </location>
</feature>
<feature type="transmembrane region" description="Helical" evidence="4">
    <location>
        <begin position="21"/>
        <end position="38"/>
    </location>
</feature>
<dbReference type="EMBL" id="PDEA01000001">
    <property type="protein sequence ID" value="PEH90000.1"/>
    <property type="molecule type" value="Genomic_DNA"/>
</dbReference>